<organism evidence="2 3">
    <name type="scientific">Ranatra chinensis</name>
    <dbReference type="NCBI Taxonomy" id="642074"/>
    <lineage>
        <taxon>Eukaryota</taxon>
        <taxon>Metazoa</taxon>
        <taxon>Ecdysozoa</taxon>
        <taxon>Arthropoda</taxon>
        <taxon>Hexapoda</taxon>
        <taxon>Insecta</taxon>
        <taxon>Pterygota</taxon>
        <taxon>Neoptera</taxon>
        <taxon>Paraneoptera</taxon>
        <taxon>Hemiptera</taxon>
        <taxon>Heteroptera</taxon>
        <taxon>Panheteroptera</taxon>
        <taxon>Nepomorpha</taxon>
        <taxon>Nepidae</taxon>
        <taxon>Ranatrinae</taxon>
        <taxon>Ranatra</taxon>
    </lineage>
</organism>
<dbReference type="AlphaFoldDB" id="A0ABD0Z6E7"/>
<dbReference type="Proteomes" id="UP001558652">
    <property type="component" value="Unassembled WGS sequence"/>
</dbReference>
<feature type="region of interest" description="Disordered" evidence="1">
    <location>
        <begin position="20"/>
        <end position="67"/>
    </location>
</feature>
<protein>
    <submittedName>
        <fullName evidence="2">Uncharacterized protein</fullName>
    </submittedName>
</protein>
<feature type="compositionally biased region" description="Pro residues" evidence="1">
    <location>
        <begin position="86"/>
        <end position="95"/>
    </location>
</feature>
<accession>A0ABD0Z6E7</accession>
<reference evidence="2 3" key="1">
    <citation type="submission" date="2024-07" db="EMBL/GenBank/DDBJ databases">
        <title>Chromosome-level genome assembly of the water stick insect Ranatra chinensis (Heteroptera: Nepidae).</title>
        <authorList>
            <person name="Liu X."/>
        </authorList>
    </citation>
    <scope>NUCLEOTIDE SEQUENCE [LARGE SCALE GENOMIC DNA]</scope>
    <source>
        <strain evidence="2">Cailab_2021Rc</strain>
        <tissue evidence="2">Muscle</tissue>
    </source>
</reference>
<dbReference type="EMBL" id="JBFDAA010000007">
    <property type="protein sequence ID" value="KAL1130949.1"/>
    <property type="molecule type" value="Genomic_DNA"/>
</dbReference>
<sequence length="102" mass="10931">MASKRRNIRLGWAIVADGESEGGRGEAVTLRGHHRDPHWANHARDSPNPPPYLSPETKQKEAESGVGATAKWRTTTAALEFLPGLPDGPTPPYPQNPGGVMG</sequence>
<comment type="caution">
    <text evidence="2">The sequence shown here is derived from an EMBL/GenBank/DDBJ whole genome shotgun (WGS) entry which is preliminary data.</text>
</comment>
<evidence type="ECO:0000256" key="1">
    <source>
        <dbReference type="SAM" id="MobiDB-lite"/>
    </source>
</evidence>
<feature type="region of interest" description="Disordered" evidence="1">
    <location>
        <begin position="81"/>
        <end position="102"/>
    </location>
</feature>
<name>A0ABD0Z6E7_9HEMI</name>
<proteinExistence type="predicted"/>
<keyword evidence="3" id="KW-1185">Reference proteome</keyword>
<gene>
    <name evidence="2" type="ORF">AAG570_012190</name>
</gene>
<evidence type="ECO:0000313" key="3">
    <source>
        <dbReference type="Proteomes" id="UP001558652"/>
    </source>
</evidence>
<evidence type="ECO:0000313" key="2">
    <source>
        <dbReference type="EMBL" id="KAL1130949.1"/>
    </source>
</evidence>